<accession>A0ABU0DPZ7</accession>
<evidence type="ECO:0000259" key="9">
    <source>
        <dbReference type="PROSITE" id="PS51779"/>
    </source>
</evidence>
<organism evidence="10 11">
    <name type="scientific">Alkalibacillus filiformis</name>
    <dbReference type="NCBI Taxonomy" id="200990"/>
    <lineage>
        <taxon>Bacteria</taxon>
        <taxon>Bacillati</taxon>
        <taxon>Bacillota</taxon>
        <taxon>Bacilli</taxon>
        <taxon>Bacillales</taxon>
        <taxon>Bacillaceae</taxon>
        <taxon>Alkalibacillus</taxon>
    </lineage>
</organism>
<evidence type="ECO:0000256" key="4">
    <source>
        <dbReference type="ARBA" id="ARBA00022692"/>
    </source>
</evidence>
<keyword evidence="2 8" id="KW-1003">Cell membrane</keyword>
<feature type="transmembrane region" description="Helical" evidence="8">
    <location>
        <begin position="28"/>
        <end position="45"/>
    </location>
</feature>
<dbReference type="EMBL" id="JAUSUP010000001">
    <property type="protein sequence ID" value="MDQ0350526.1"/>
    <property type="molecule type" value="Genomic_DNA"/>
</dbReference>
<dbReference type="HAMAP" id="MF_00912">
    <property type="entry name" value="DivIB"/>
    <property type="match status" value="1"/>
</dbReference>
<evidence type="ECO:0000256" key="2">
    <source>
        <dbReference type="ARBA" id="ARBA00022475"/>
    </source>
</evidence>
<dbReference type="InterPro" id="IPR034746">
    <property type="entry name" value="POTRA"/>
</dbReference>
<name>A0ABU0DPZ7_9BACI</name>
<comment type="similarity">
    <text evidence="8">Belongs to the FtsQ/DivIB family. DivIB subfamily.</text>
</comment>
<comment type="caution">
    <text evidence="10">The sequence shown here is derived from an EMBL/GenBank/DDBJ whole genome shotgun (WGS) entry which is preliminary data.</text>
</comment>
<keyword evidence="11" id="KW-1185">Reference proteome</keyword>
<evidence type="ECO:0000256" key="5">
    <source>
        <dbReference type="ARBA" id="ARBA00022989"/>
    </source>
</evidence>
<dbReference type="Pfam" id="PF03799">
    <property type="entry name" value="FtsQ_DivIB_C"/>
    <property type="match status" value="1"/>
</dbReference>
<feature type="domain" description="POTRA" evidence="9">
    <location>
        <begin position="50"/>
        <end position="118"/>
    </location>
</feature>
<comment type="function">
    <text evidence="8">Cell division protein that may be involved in stabilizing or promoting the assembly of the division complex.</text>
</comment>
<sequence length="263" mass="30659">MADKKIVSIEDRIPQLKQARKKKANRRFIIYLTLIIMLILIIVYMQSPLSHVNSITVEGNEMVDEETIINYSSVGFDESFWNVDTNDVMEKIEQHPEVRHAEINRSWYNTFVIFVQEYERVAYQKDGDYYYPILQNGDKIDEVQLNQPREDAPLLHGFEDEMLQRIAYQLSQIPESINLLISEIYWAPDETNRERIRLFTVDGQEVIGVVSNFASKMSTYPSIASQLSDDIDGILHLDVGAYFVPYEGEDVEETEELEFDEEV</sequence>
<evidence type="ECO:0000256" key="7">
    <source>
        <dbReference type="ARBA" id="ARBA00023306"/>
    </source>
</evidence>
<dbReference type="RefSeq" id="WP_307065460.1">
    <property type="nucleotide sequence ID" value="NZ_JAUSUP010000001.1"/>
</dbReference>
<keyword evidence="7 8" id="KW-0131">Cell cycle</keyword>
<dbReference type="InterPro" id="IPR005548">
    <property type="entry name" value="Cell_div_FtsQ/DivIB_C"/>
</dbReference>
<protein>
    <recommendedName>
        <fullName evidence="8">Cell division protein DivIB</fullName>
    </recommendedName>
</protein>
<dbReference type="Gene3D" id="3.40.50.10960">
    <property type="match status" value="1"/>
</dbReference>
<gene>
    <name evidence="8" type="primary">divIB</name>
    <name evidence="10" type="ORF">J2R98_000329</name>
</gene>
<keyword evidence="3 8" id="KW-0132">Cell division</keyword>
<keyword evidence="6 8" id="KW-0472">Membrane</keyword>
<dbReference type="Pfam" id="PF08478">
    <property type="entry name" value="POTRA_1"/>
    <property type="match status" value="1"/>
</dbReference>
<proteinExistence type="inferred from homology"/>
<evidence type="ECO:0000256" key="8">
    <source>
        <dbReference type="HAMAP-Rule" id="MF_00912"/>
    </source>
</evidence>
<evidence type="ECO:0000256" key="6">
    <source>
        <dbReference type="ARBA" id="ARBA00023136"/>
    </source>
</evidence>
<dbReference type="Gene3D" id="3.10.20.310">
    <property type="entry name" value="membrane protein fhac"/>
    <property type="match status" value="1"/>
</dbReference>
<dbReference type="Proteomes" id="UP001236723">
    <property type="component" value="Unassembled WGS sequence"/>
</dbReference>
<dbReference type="InterPro" id="IPR026580">
    <property type="entry name" value="DivIB"/>
</dbReference>
<evidence type="ECO:0000313" key="10">
    <source>
        <dbReference type="EMBL" id="MDQ0350526.1"/>
    </source>
</evidence>
<keyword evidence="4 8" id="KW-0812">Transmembrane</keyword>
<dbReference type="InterPro" id="IPR013685">
    <property type="entry name" value="POTRA_FtsQ_type"/>
</dbReference>
<evidence type="ECO:0000313" key="11">
    <source>
        <dbReference type="Proteomes" id="UP001236723"/>
    </source>
</evidence>
<dbReference type="GO" id="GO:0051301">
    <property type="term" value="P:cell division"/>
    <property type="evidence" value="ECO:0007669"/>
    <property type="project" value="UniProtKB-KW"/>
</dbReference>
<dbReference type="InterPro" id="IPR050487">
    <property type="entry name" value="FtsQ_DivIB"/>
</dbReference>
<reference evidence="10 11" key="1">
    <citation type="submission" date="2023-07" db="EMBL/GenBank/DDBJ databases">
        <title>Genomic Encyclopedia of Type Strains, Phase IV (KMG-IV): sequencing the most valuable type-strain genomes for metagenomic binning, comparative biology and taxonomic classification.</title>
        <authorList>
            <person name="Goeker M."/>
        </authorList>
    </citation>
    <scope>NUCLEOTIDE SEQUENCE [LARGE SCALE GENOMIC DNA]</scope>
    <source>
        <strain evidence="10 11">DSM 15448</strain>
    </source>
</reference>
<evidence type="ECO:0000256" key="1">
    <source>
        <dbReference type="ARBA" id="ARBA00004370"/>
    </source>
</evidence>
<comment type="subcellular location">
    <subcellularLocation>
        <location evidence="8">Cell membrane</location>
        <topology evidence="8">Single-pass type II membrane protein</topology>
    </subcellularLocation>
    <subcellularLocation>
        <location evidence="1">Membrane</location>
    </subcellularLocation>
    <text evidence="8">Localizes to the division septum.</text>
</comment>
<keyword evidence="5 8" id="KW-1133">Transmembrane helix</keyword>
<evidence type="ECO:0000256" key="3">
    <source>
        <dbReference type="ARBA" id="ARBA00022618"/>
    </source>
</evidence>
<dbReference type="PANTHER" id="PTHR37820:SF1">
    <property type="entry name" value="CELL DIVISION PROTEIN FTSQ"/>
    <property type="match status" value="1"/>
</dbReference>
<dbReference type="PANTHER" id="PTHR37820">
    <property type="entry name" value="CELL DIVISION PROTEIN DIVIB"/>
    <property type="match status" value="1"/>
</dbReference>
<dbReference type="PROSITE" id="PS51779">
    <property type="entry name" value="POTRA"/>
    <property type="match status" value="1"/>
</dbReference>